<dbReference type="SUPFAM" id="SSF53474">
    <property type="entry name" value="alpha/beta-Hydrolases"/>
    <property type="match status" value="1"/>
</dbReference>
<feature type="domain" description="AB hydrolase-1" evidence="1">
    <location>
        <begin position="34"/>
        <end position="246"/>
    </location>
</feature>
<dbReference type="Proteomes" id="UP000753724">
    <property type="component" value="Unassembled WGS sequence"/>
</dbReference>
<accession>A0ABW9XC03</accession>
<dbReference type="InterPro" id="IPR000639">
    <property type="entry name" value="Epox_hydrolase-like"/>
</dbReference>
<dbReference type="PRINTS" id="PR00412">
    <property type="entry name" value="EPOXHYDRLASE"/>
</dbReference>
<comment type="caution">
    <text evidence="2">The sequence shown here is derived from an EMBL/GenBank/DDBJ whole genome shotgun (WGS) entry which is preliminary data.</text>
</comment>
<dbReference type="InterPro" id="IPR029058">
    <property type="entry name" value="AB_hydrolase_fold"/>
</dbReference>
<proteinExistence type="predicted"/>
<gene>
    <name evidence="2" type="ORF">GTZ99_05565</name>
</gene>
<evidence type="ECO:0000313" key="3">
    <source>
        <dbReference type="Proteomes" id="UP000753724"/>
    </source>
</evidence>
<keyword evidence="3" id="KW-1185">Reference proteome</keyword>
<protein>
    <submittedName>
        <fullName evidence="2">Alpha/beta fold hydrolase</fullName>
    </submittedName>
</protein>
<dbReference type="PANTHER" id="PTHR43798:SF33">
    <property type="entry name" value="HYDROLASE, PUTATIVE (AFU_ORTHOLOGUE AFUA_2G14860)-RELATED"/>
    <property type="match status" value="1"/>
</dbReference>
<reference evidence="3" key="1">
    <citation type="submission" date="2020-01" db="EMBL/GenBank/DDBJ databases">
        <title>Sphingomonas sp. strain CSW-10.</title>
        <authorList>
            <person name="Chen W.-M."/>
        </authorList>
    </citation>
    <scope>NUCLEOTIDE SEQUENCE [LARGE SCALE GENOMIC DNA]</scope>
    <source>
        <strain evidence="3">FSY-8</strain>
    </source>
</reference>
<dbReference type="InterPro" id="IPR050266">
    <property type="entry name" value="AB_hydrolase_sf"/>
</dbReference>
<dbReference type="InterPro" id="IPR000073">
    <property type="entry name" value="AB_hydrolase_1"/>
</dbReference>
<dbReference type="Gene3D" id="3.40.50.1820">
    <property type="entry name" value="alpha/beta hydrolase"/>
    <property type="match status" value="1"/>
</dbReference>
<dbReference type="EMBL" id="JAAAPO010000002">
    <property type="protein sequence ID" value="NBC36022.1"/>
    <property type="molecule type" value="Genomic_DNA"/>
</dbReference>
<dbReference type="RefSeq" id="WP_161717293.1">
    <property type="nucleotide sequence ID" value="NZ_JAAAPO010000002.1"/>
</dbReference>
<sequence>MTAPAIRRGFVDVPHGQTHYRRAGEGSLTADGAPLLIIHASPGSSRQQVRLIGDFAGVTRVLAPDTPGNGDSDPLPCALAGEEPTIPDLAAAVNAFLDGLGVARVNVYGSHTGASIAAELAILAPEKVNRLVLDGVSLMVGEELAEILEKYAHPFNPDLEGAYLIRIFQFCRDQYMFFPWYNRTRAGRRDGGLPAPGDLHAWVLEVMKACQSYHLNYRAAFKWDAPARMALITCPTLVIAAENDPLYDCSVDLTDSLRDGRFLRLPRLDAPDFAPTRAAAMTAFFQEA</sequence>
<organism evidence="2 3">
    <name type="scientific">Novosphingobium ovatum</name>
    <dbReference type="NCBI Taxonomy" id="1908523"/>
    <lineage>
        <taxon>Bacteria</taxon>
        <taxon>Pseudomonadati</taxon>
        <taxon>Pseudomonadota</taxon>
        <taxon>Alphaproteobacteria</taxon>
        <taxon>Sphingomonadales</taxon>
        <taxon>Sphingomonadaceae</taxon>
        <taxon>Novosphingobium</taxon>
    </lineage>
</organism>
<dbReference type="PRINTS" id="PR00111">
    <property type="entry name" value="ABHYDROLASE"/>
</dbReference>
<dbReference type="Pfam" id="PF00561">
    <property type="entry name" value="Abhydrolase_1"/>
    <property type="match status" value="1"/>
</dbReference>
<dbReference type="PANTHER" id="PTHR43798">
    <property type="entry name" value="MONOACYLGLYCEROL LIPASE"/>
    <property type="match status" value="1"/>
</dbReference>
<name>A0ABW9XC03_9SPHN</name>
<evidence type="ECO:0000313" key="2">
    <source>
        <dbReference type="EMBL" id="NBC36022.1"/>
    </source>
</evidence>
<keyword evidence="2" id="KW-0378">Hydrolase</keyword>
<dbReference type="GO" id="GO:0016787">
    <property type="term" value="F:hydrolase activity"/>
    <property type="evidence" value="ECO:0007669"/>
    <property type="project" value="UniProtKB-KW"/>
</dbReference>
<evidence type="ECO:0000259" key="1">
    <source>
        <dbReference type="Pfam" id="PF00561"/>
    </source>
</evidence>